<evidence type="ECO:0000313" key="2">
    <source>
        <dbReference type="Proteomes" id="UP000569951"/>
    </source>
</evidence>
<evidence type="ECO:0000313" key="1">
    <source>
        <dbReference type="EMBL" id="MBB6097753.1"/>
    </source>
</evidence>
<organism evidence="1 2">
    <name type="scientific">Deinobacterium chartae</name>
    <dbReference type="NCBI Taxonomy" id="521158"/>
    <lineage>
        <taxon>Bacteria</taxon>
        <taxon>Thermotogati</taxon>
        <taxon>Deinococcota</taxon>
        <taxon>Deinococci</taxon>
        <taxon>Deinococcales</taxon>
        <taxon>Deinococcaceae</taxon>
        <taxon>Deinobacterium</taxon>
    </lineage>
</organism>
<reference evidence="1 2" key="1">
    <citation type="submission" date="2020-08" db="EMBL/GenBank/DDBJ databases">
        <title>Genomic Encyclopedia of Type Strains, Phase IV (KMG-IV): sequencing the most valuable type-strain genomes for metagenomic binning, comparative biology and taxonomic classification.</title>
        <authorList>
            <person name="Goeker M."/>
        </authorList>
    </citation>
    <scope>NUCLEOTIDE SEQUENCE [LARGE SCALE GENOMIC DNA]</scope>
    <source>
        <strain evidence="1 2">DSM 21458</strain>
    </source>
</reference>
<sequence>MDDHLSNVSGEGSYDLEAEVANSLNLLSLSIGMLLADNVMLRARVALLEGRPQDEALEFAVASYRDHYPLLFPAESEAERDATLERMQAELRRKLSLD</sequence>
<accession>A0A841HXZ9</accession>
<dbReference type="EMBL" id="JACHHG010000003">
    <property type="protein sequence ID" value="MBB6097753.1"/>
    <property type="molecule type" value="Genomic_DNA"/>
</dbReference>
<keyword evidence="2" id="KW-1185">Reference proteome</keyword>
<proteinExistence type="predicted"/>
<name>A0A841HXZ9_9DEIO</name>
<dbReference type="Proteomes" id="UP000569951">
    <property type="component" value="Unassembled WGS sequence"/>
</dbReference>
<dbReference type="AlphaFoldDB" id="A0A841HXZ9"/>
<dbReference type="RefSeq" id="WP_183985485.1">
    <property type="nucleotide sequence ID" value="NZ_JACHHG010000003.1"/>
</dbReference>
<gene>
    <name evidence="1" type="ORF">HNR42_001170</name>
</gene>
<comment type="caution">
    <text evidence="1">The sequence shown here is derived from an EMBL/GenBank/DDBJ whole genome shotgun (WGS) entry which is preliminary data.</text>
</comment>
<protein>
    <submittedName>
        <fullName evidence="1">Uncharacterized protein</fullName>
    </submittedName>
</protein>